<organism evidence="2 3">
    <name type="scientific">Parachaetomium inaequale</name>
    <dbReference type="NCBI Taxonomy" id="2588326"/>
    <lineage>
        <taxon>Eukaryota</taxon>
        <taxon>Fungi</taxon>
        <taxon>Dikarya</taxon>
        <taxon>Ascomycota</taxon>
        <taxon>Pezizomycotina</taxon>
        <taxon>Sordariomycetes</taxon>
        <taxon>Sordariomycetidae</taxon>
        <taxon>Sordariales</taxon>
        <taxon>Chaetomiaceae</taxon>
        <taxon>Parachaetomium</taxon>
    </lineage>
</organism>
<reference evidence="3" key="1">
    <citation type="journal article" date="2023" name="Mol. Phylogenet. Evol.">
        <title>Genome-scale phylogeny and comparative genomics of the fungal order Sordariales.</title>
        <authorList>
            <person name="Hensen N."/>
            <person name="Bonometti L."/>
            <person name="Westerberg I."/>
            <person name="Brannstrom I.O."/>
            <person name="Guillou S."/>
            <person name="Cros-Aarteil S."/>
            <person name="Calhoun S."/>
            <person name="Haridas S."/>
            <person name="Kuo A."/>
            <person name="Mondo S."/>
            <person name="Pangilinan J."/>
            <person name="Riley R."/>
            <person name="LaButti K."/>
            <person name="Andreopoulos B."/>
            <person name="Lipzen A."/>
            <person name="Chen C."/>
            <person name="Yan M."/>
            <person name="Daum C."/>
            <person name="Ng V."/>
            <person name="Clum A."/>
            <person name="Steindorff A."/>
            <person name="Ohm R.A."/>
            <person name="Martin F."/>
            <person name="Silar P."/>
            <person name="Natvig D.O."/>
            <person name="Lalanne C."/>
            <person name="Gautier V."/>
            <person name="Ament-Velasquez S.L."/>
            <person name="Kruys A."/>
            <person name="Hutchinson M.I."/>
            <person name="Powell A.J."/>
            <person name="Barry K."/>
            <person name="Miller A.N."/>
            <person name="Grigoriev I.V."/>
            <person name="Debuchy R."/>
            <person name="Gladieux P."/>
            <person name="Hiltunen Thoren M."/>
            <person name="Johannesson H."/>
        </authorList>
    </citation>
    <scope>NUCLEOTIDE SEQUENCE [LARGE SCALE GENOMIC DNA]</scope>
    <source>
        <strain evidence="3">CBS 284.82</strain>
    </source>
</reference>
<keyword evidence="1" id="KW-0812">Transmembrane</keyword>
<feature type="transmembrane region" description="Helical" evidence="1">
    <location>
        <begin position="102"/>
        <end position="126"/>
    </location>
</feature>
<dbReference type="EMBL" id="MU854637">
    <property type="protein sequence ID" value="KAK4032188.1"/>
    <property type="molecule type" value="Genomic_DNA"/>
</dbReference>
<protein>
    <submittedName>
        <fullName evidence="2">Uncharacterized protein</fullName>
    </submittedName>
</protein>
<name>A0AAN6SLY4_9PEZI</name>
<sequence length="129" mass="14213">MSEDKDALDTAQVHAAVERIAYERARGGPSTVHAARMSRIVGYPVVAMRRKDLAADLVEKVLADWEGRRSEKRVRLWWAQRGAPADGGCAHAPLHGQEGRDYLWAVDVAATFYLLGVALPVALPAIRRL</sequence>
<evidence type="ECO:0000256" key="1">
    <source>
        <dbReference type="SAM" id="Phobius"/>
    </source>
</evidence>
<keyword evidence="1" id="KW-0472">Membrane</keyword>
<accession>A0AAN6SLY4</accession>
<keyword evidence="1" id="KW-1133">Transmembrane helix</keyword>
<comment type="caution">
    <text evidence="2">The sequence shown here is derived from an EMBL/GenBank/DDBJ whole genome shotgun (WGS) entry which is preliminary data.</text>
</comment>
<dbReference type="AlphaFoldDB" id="A0AAN6SLY4"/>
<evidence type="ECO:0000313" key="2">
    <source>
        <dbReference type="EMBL" id="KAK4032188.1"/>
    </source>
</evidence>
<gene>
    <name evidence="2" type="ORF">C8A01DRAFT_41370</name>
</gene>
<keyword evidence="3" id="KW-1185">Reference proteome</keyword>
<proteinExistence type="predicted"/>
<dbReference type="Proteomes" id="UP001303115">
    <property type="component" value="Unassembled WGS sequence"/>
</dbReference>
<evidence type="ECO:0000313" key="3">
    <source>
        <dbReference type="Proteomes" id="UP001303115"/>
    </source>
</evidence>